<feature type="transmembrane region" description="Helical" evidence="1">
    <location>
        <begin position="173"/>
        <end position="192"/>
    </location>
</feature>
<dbReference type="AlphaFoldDB" id="A0A8J7LZR8"/>
<comment type="caution">
    <text evidence="3">The sequence shown here is derived from an EMBL/GenBank/DDBJ whole genome shotgun (WGS) entry which is preliminary data.</text>
</comment>
<keyword evidence="1" id="KW-0812">Transmembrane</keyword>
<dbReference type="Proteomes" id="UP000619079">
    <property type="component" value="Unassembled WGS sequence"/>
</dbReference>
<organism evidence="3 4">
    <name type="scientific">Sedimentitalea arenosa</name>
    <dbReference type="NCBI Taxonomy" id="2798803"/>
    <lineage>
        <taxon>Bacteria</taxon>
        <taxon>Pseudomonadati</taxon>
        <taxon>Pseudomonadota</taxon>
        <taxon>Alphaproteobacteria</taxon>
        <taxon>Rhodobacterales</taxon>
        <taxon>Paracoccaceae</taxon>
        <taxon>Sedimentitalea</taxon>
    </lineage>
</organism>
<dbReference type="EMBL" id="JAELVR010000006">
    <property type="protein sequence ID" value="MBJ6371966.1"/>
    <property type="molecule type" value="Genomic_DNA"/>
</dbReference>
<proteinExistence type="predicted"/>
<name>A0A8J7LZR8_9RHOB</name>
<feature type="signal peptide" evidence="2">
    <location>
        <begin position="1"/>
        <end position="23"/>
    </location>
</feature>
<protein>
    <submittedName>
        <fullName evidence="3">VPLPA-CTERM sorting domain-containing protein</fullName>
    </submittedName>
</protein>
<reference evidence="3" key="1">
    <citation type="submission" date="2020-12" db="EMBL/GenBank/DDBJ databases">
        <title>Sedimentitalea sp. nov., isolated from sand in Incheon.</title>
        <authorList>
            <person name="Kim W."/>
        </authorList>
    </citation>
    <scope>NUCLEOTIDE SEQUENCE</scope>
    <source>
        <strain evidence="3">CAU 1593</strain>
    </source>
</reference>
<keyword evidence="2" id="KW-0732">Signal</keyword>
<evidence type="ECO:0000313" key="4">
    <source>
        <dbReference type="Proteomes" id="UP000619079"/>
    </source>
</evidence>
<evidence type="ECO:0000313" key="3">
    <source>
        <dbReference type="EMBL" id="MBJ6371966.1"/>
    </source>
</evidence>
<feature type="chain" id="PRO_5035163182" evidence="2">
    <location>
        <begin position="24"/>
        <end position="204"/>
    </location>
</feature>
<accession>A0A8J7LZR8</accession>
<dbReference type="RefSeq" id="WP_199024836.1">
    <property type="nucleotide sequence ID" value="NZ_JAELVR010000006.1"/>
</dbReference>
<dbReference type="NCBIfam" id="TIGR03370">
    <property type="entry name" value="VPLPA-CTERM"/>
    <property type="match status" value="1"/>
</dbReference>
<gene>
    <name evidence="3" type="ORF">JF290_10550</name>
</gene>
<keyword evidence="1" id="KW-1133">Transmembrane helix</keyword>
<sequence length="204" mass="20894">MLPRMNKAAAITATLLGASPAIGATLDSASAGLAAPDITIGFDEVALSTGDTVTNQFTAFGVTFTPGVTYFENVSARPNFSGAAAIEFLNTAFSIKFSDAVTDMSVAMTANFGSATFTTFLNGSQVESFSSALDLSSNNFYGFTNSLFDEVVVNPAGSTTVALDNLSFNVAPIPVPASLPLLAAGLGGLVYIRARKTKKGCSAT</sequence>
<evidence type="ECO:0000256" key="1">
    <source>
        <dbReference type="SAM" id="Phobius"/>
    </source>
</evidence>
<dbReference type="InterPro" id="IPR022472">
    <property type="entry name" value="VPLPA-CTERM"/>
</dbReference>
<evidence type="ECO:0000256" key="2">
    <source>
        <dbReference type="SAM" id="SignalP"/>
    </source>
</evidence>
<keyword evidence="4" id="KW-1185">Reference proteome</keyword>
<keyword evidence="1" id="KW-0472">Membrane</keyword>